<evidence type="ECO:0000313" key="1">
    <source>
        <dbReference type="EMBL" id="OWY32945.1"/>
    </source>
</evidence>
<gene>
    <name evidence="1" type="ORF">CEJ45_18645</name>
</gene>
<proteinExistence type="predicted"/>
<comment type="caution">
    <text evidence="1">The sequence shown here is derived from an EMBL/GenBank/DDBJ whole genome shotgun (WGS) entry which is preliminary data.</text>
</comment>
<dbReference type="EMBL" id="NJGV01000021">
    <property type="protein sequence ID" value="OWY32945.1"/>
    <property type="molecule type" value="Genomic_DNA"/>
</dbReference>
<keyword evidence="2" id="KW-1185">Reference proteome</keyword>
<accession>A0A225SQ91</accession>
<protein>
    <submittedName>
        <fullName evidence="1">Uncharacterized protein</fullName>
    </submittedName>
</protein>
<evidence type="ECO:0000313" key="2">
    <source>
        <dbReference type="Proteomes" id="UP000214747"/>
    </source>
</evidence>
<dbReference type="Proteomes" id="UP000214747">
    <property type="component" value="Unassembled WGS sequence"/>
</dbReference>
<dbReference type="RefSeq" id="WP_088756531.1">
    <property type="nucleotide sequence ID" value="NZ_NJGV01000021.1"/>
</dbReference>
<reference evidence="1 2" key="1">
    <citation type="journal article" date="2010" name="Int. J. Syst. Evol. Microbiol.">
        <title>Reclassification of Herbaspirillum putei as a later heterotypic synonym of Herbaspirillum huttiense, with the description of H. huttiense subsp. huttiense subsp. nov. and H. huttiense subsp. putei subsp. nov., comb. nov., and description of Herbaspirillum aquaticum sp. nov.</title>
        <authorList>
            <person name="Dobritsa A.P."/>
            <person name="Reddy M.C."/>
            <person name="Samadpour M."/>
        </authorList>
    </citation>
    <scope>NUCLEOTIDE SEQUENCE [LARGE SCALE GENOMIC DNA]</scope>
    <source>
        <strain evidence="1 2">IEH 4430</strain>
    </source>
</reference>
<sequence length="63" mass="7230">MALLFVSGTWSVDVTKSDFPLNLVYSVRCFDALDHDGFHGTFSAWAVSLHDRERIVKVIFKRK</sequence>
<organism evidence="1 2">
    <name type="scientific">Herbaspirillum aquaticum</name>
    <dbReference type="NCBI Taxonomy" id="568783"/>
    <lineage>
        <taxon>Bacteria</taxon>
        <taxon>Pseudomonadati</taxon>
        <taxon>Pseudomonadota</taxon>
        <taxon>Betaproteobacteria</taxon>
        <taxon>Burkholderiales</taxon>
        <taxon>Oxalobacteraceae</taxon>
        <taxon>Herbaspirillum</taxon>
    </lineage>
</organism>
<name>A0A225SQ91_9BURK</name>
<dbReference type="AlphaFoldDB" id="A0A225SQ91"/>